<dbReference type="InterPro" id="IPR035906">
    <property type="entry name" value="MetI-like_sf"/>
</dbReference>
<dbReference type="AlphaFoldDB" id="A0A1Z4N2H6"/>
<dbReference type="PANTHER" id="PTHR43632:SF1">
    <property type="entry name" value="PERMEASE COMPONENT OF TUNGSTATE ABC TRANSPORTER"/>
    <property type="match status" value="1"/>
</dbReference>
<keyword evidence="2 5" id="KW-0812">Transmembrane</keyword>
<keyword evidence="4 5" id="KW-0472">Membrane</keyword>
<organism evidence="7 8">
    <name type="scientific">Tolypothrix tenuis PCC 7101</name>
    <dbReference type="NCBI Taxonomy" id="231146"/>
    <lineage>
        <taxon>Bacteria</taxon>
        <taxon>Bacillati</taxon>
        <taxon>Cyanobacteriota</taxon>
        <taxon>Cyanophyceae</taxon>
        <taxon>Nostocales</taxon>
        <taxon>Tolypothrichaceae</taxon>
        <taxon>Tolypothrix</taxon>
    </lineage>
</organism>
<gene>
    <name evidence="7" type="ORF">NIES37_39250</name>
</gene>
<evidence type="ECO:0000256" key="3">
    <source>
        <dbReference type="ARBA" id="ARBA00022989"/>
    </source>
</evidence>
<dbReference type="InterPro" id="IPR000515">
    <property type="entry name" value="MetI-like"/>
</dbReference>
<sequence length="301" mass="32509">MKLHRIRSPLAPLNKGGKQKTSIKVPLFKGDLGGSKYVQIYMKLVLMSCSNIGTTNYKLRIITSVFNKLVDTIIEGAIRAIELLTRGDRDVLQVMMMTLLVSGTATAISVVLGVPLGLWLALTEFFGKQVLNSLVNFGMGLPPVVVGLVVSLFLWRSGPLGDLELMYTPTAMIVAQALIAFPIVAGFSFAAILSINPKLRWQLLSMGATPWQANLLLIKEAKLGLIAAIIAGFGRVISEVGASMMVGGNIKGQTRVLTTAIVTEVEKGNFDVAMAIAYILLIVTYSIVVLLTILQHEKKVL</sequence>
<dbReference type="GO" id="GO:0055085">
    <property type="term" value="P:transmembrane transport"/>
    <property type="evidence" value="ECO:0007669"/>
    <property type="project" value="InterPro"/>
</dbReference>
<dbReference type="SUPFAM" id="SSF161098">
    <property type="entry name" value="MetI-like"/>
    <property type="match status" value="1"/>
</dbReference>
<dbReference type="KEGG" id="ttq:NIES37_39250"/>
<dbReference type="PANTHER" id="PTHR43632">
    <property type="entry name" value="PERMEASE COMPONENT OF TUNGSTATE ABC TRANSPORTER"/>
    <property type="match status" value="1"/>
</dbReference>
<proteinExistence type="inferred from homology"/>
<feature type="transmembrane region" description="Helical" evidence="5">
    <location>
        <begin position="216"/>
        <end position="237"/>
    </location>
</feature>
<name>A0A1Z4N2H6_9CYAN</name>
<comment type="similarity">
    <text evidence="5">Belongs to the binding-protein-dependent transport system permease family.</text>
</comment>
<reference evidence="7 8" key="1">
    <citation type="submission" date="2017-06" db="EMBL/GenBank/DDBJ databases">
        <title>Genome sequencing of cyanobaciteial culture collection at National Institute for Environmental Studies (NIES).</title>
        <authorList>
            <person name="Hirose Y."/>
            <person name="Shimura Y."/>
            <person name="Fujisawa T."/>
            <person name="Nakamura Y."/>
            <person name="Kawachi M."/>
        </authorList>
    </citation>
    <scope>NUCLEOTIDE SEQUENCE [LARGE SCALE GENOMIC DNA]</scope>
    <source>
        <strain evidence="7 8">NIES-37</strain>
    </source>
</reference>
<evidence type="ECO:0000256" key="5">
    <source>
        <dbReference type="RuleBase" id="RU363032"/>
    </source>
</evidence>
<evidence type="ECO:0000259" key="6">
    <source>
        <dbReference type="PROSITE" id="PS50928"/>
    </source>
</evidence>
<feature type="domain" description="ABC transmembrane type-1" evidence="6">
    <location>
        <begin position="95"/>
        <end position="291"/>
    </location>
</feature>
<evidence type="ECO:0000313" key="8">
    <source>
        <dbReference type="Proteomes" id="UP000218785"/>
    </source>
</evidence>
<dbReference type="PROSITE" id="PS50928">
    <property type="entry name" value="ABC_TM1"/>
    <property type="match status" value="1"/>
</dbReference>
<dbReference type="GO" id="GO:0005886">
    <property type="term" value="C:plasma membrane"/>
    <property type="evidence" value="ECO:0007669"/>
    <property type="project" value="UniProtKB-SubCell"/>
</dbReference>
<feature type="transmembrane region" description="Helical" evidence="5">
    <location>
        <begin position="175"/>
        <end position="195"/>
    </location>
</feature>
<evidence type="ECO:0000256" key="2">
    <source>
        <dbReference type="ARBA" id="ARBA00022692"/>
    </source>
</evidence>
<dbReference type="Proteomes" id="UP000218785">
    <property type="component" value="Chromosome"/>
</dbReference>
<dbReference type="NCBIfam" id="NF038017">
    <property type="entry name" value="ABC_perm1"/>
    <property type="match status" value="1"/>
</dbReference>
<feature type="transmembrane region" description="Helical" evidence="5">
    <location>
        <begin position="94"/>
        <end position="122"/>
    </location>
</feature>
<evidence type="ECO:0000256" key="1">
    <source>
        <dbReference type="ARBA" id="ARBA00004141"/>
    </source>
</evidence>
<feature type="transmembrane region" description="Helical" evidence="5">
    <location>
        <begin position="134"/>
        <end position="155"/>
    </location>
</feature>
<dbReference type="EMBL" id="AP018248">
    <property type="protein sequence ID" value="BAY99942.1"/>
    <property type="molecule type" value="Genomic_DNA"/>
</dbReference>
<evidence type="ECO:0000256" key="4">
    <source>
        <dbReference type="ARBA" id="ARBA00023136"/>
    </source>
</evidence>
<dbReference type="Pfam" id="PF00528">
    <property type="entry name" value="BPD_transp_1"/>
    <property type="match status" value="1"/>
</dbReference>
<keyword evidence="5" id="KW-0813">Transport</keyword>
<dbReference type="Gene3D" id="1.10.3720.10">
    <property type="entry name" value="MetI-like"/>
    <property type="match status" value="1"/>
</dbReference>
<dbReference type="InterPro" id="IPR049783">
    <property type="entry name" value="ABC_perm_TupB-like"/>
</dbReference>
<evidence type="ECO:0000313" key="7">
    <source>
        <dbReference type="EMBL" id="BAY99942.1"/>
    </source>
</evidence>
<protein>
    <submittedName>
        <fullName evidence="7">Binding-protein-dependent transport systems inner membrane component</fullName>
    </submittedName>
</protein>
<feature type="transmembrane region" description="Helical" evidence="5">
    <location>
        <begin position="272"/>
        <end position="294"/>
    </location>
</feature>
<dbReference type="CDD" id="cd06261">
    <property type="entry name" value="TM_PBP2"/>
    <property type="match status" value="1"/>
</dbReference>
<accession>A0A1Z4N2H6</accession>
<keyword evidence="8" id="KW-1185">Reference proteome</keyword>
<keyword evidence="3 5" id="KW-1133">Transmembrane helix</keyword>
<comment type="subcellular location">
    <subcellularLocation>
        <location evidence="5">Cell membrane</location>
        <topology evidence="5">Multi-pass membrane protein</topology>
    </subcellularLocation>
    <subcellularLocation>
        <location evidence="1">Membrane</location>
        <topology evidence="1">Multi-pass membrane protein</topology>
    </subcellularLocation>
</comment>